<dbReference type="EMBL" id="CAMPGE010012449">
    <property type="protein sequence ID" value="CAI2371214.1"/>
    <property type="molecule type" value="Genomic_DNA"/>
</dbReference>
<accession>A0AAD1XCH3</accession>
<gene>
    <name evidence="2" type="ORF">ECRASSUSDP1_LOCUS12534</name>
</gene>
<comment type="caution">
    <text evidence="2">The sequence shown here is derived from an EMBL/GenBank/DDBJ whole genome shotgun (WGS) entry which is preliminary data.</text>
</comment>
<name>A0AAD1XCH3_EUPCR</name>
<evidence type="ECO:0000256" key="1">
    <source>
        <dbReference type="SAM" id="MobiDB-lite"/>
    </source>
</evidence>
<feature type="compositionally biased region" description="Polar residues" evidence="1">
    <location>
        <begin position="13"/>
        <end position="30"/>
    </location>
</feature>
<proteinExistence type="predicted"/>
<sequence>MARKDLSADKFDTNISSHIPKSQGNPLGTQNSASIDLPISNFNSLNGLQTQTLNTKSSFCNIKTTNKFGSSLLPALPESPAQLIAHKKMLKLDGLSSFASSTKTLKQSCSKLKRIKIINLKRGRNNSNLISLKKASAQGLKMSHFKKHSRNTSNKVQLSLKPIIKISKKFAGEEPDRNKPSKFSSKINGIKIGPGNKQFLSRESIIDLKMFFNRRGKK</sequence>
<evidence type="ECO:0000313" key="2">
    <source>
        <dbReference type="EMBL" id="CAI2371214.1"/>
    </source>
</evidence>
<evidence type="ECO:0000313" key="3">
    <source>
        <dbReference type="Proteomes" id="UP001295684"/>
    </source>
</evidence>
<dbReference type="AlphaFoldDB" id="A0AAD1XCH3"/>
<feature type="region of interest" description="Disordered" evidence="1">
    <location>
        <begin position="1"/>
        <end position="30"/>
    </location>
</feature>
<organism evidence="2 3">
    <name type="scientific">Euplotes crassus</name>
    <dbReference type="NCBI Taxonomy" id="5936"/>
    <lineage>
        <taxon>Eukaryota</taxon>
        <taxon>Sar</taxon>
        <taxon>Alveolata</taxon>
        <taxon>Ciliophora</taxon>
        <taxon>Intramacronucleata</taxon>
        <taxon>Spirotrichea</taxon>
        <taxon>Hypotrichia</taxon>
        <taxon>Euplotida</taxon>
        <taxon>Euplotidae</taxon>
        <taxon>Moneuplotes</taxon>
    </lineage>
</organism>
<keyword evidence="3" id="KW-1185">Reference proteome</keyword>
<feature type="compositionally biased region" description="Basic and acidic residues" evidence="1">
    <location>
        <begin position="1"/>
        <end position="12"/>
    </location>
</feature>
<protein>
    <submittedName>
        <fullName evidence="2">Uncharacterized protein</fullName>
    </submittedName>
</protein>
<dbReference type="Proteomes" id="UP001295684">
    <property type="component" value="Unassembled WGS sequence"/>
</dbReference>
<reference evidence="2" key="1">
    <citation type="submission" date="2023-07" db="EMBL/GenBank/DDBJ databases">
        <authorList>
            <consortium name="AG Swart"/>
            <person name="Singh M."/>
            <person name="Singh A."/>
            <person name="Seah K."/>
            <person name="Emmerich C."/>
        </authorList>
    </citation>
    <scope>NUCLEOTIDE SEQUENCE</scope>
    <source>
        <strain evidence="2">DP1</strain>
    </source>
</reference>